<dbReference type="InterPro" id="IPR016163">
    <property type="entry name" value="Ald_DH_C"/>
</dbReference>
<evidence type="ECO:0000256" key="3">
    <source>
        <dbReference type="ARBA" id="ARBA00023002"/>
    </source>
</evidence>
<dbReference type="EMBL" id="UGLZ01000005">
    <property type="protein sequence ID" value="STV43437.1"/>
    <property type="molecule type" value="Genomic_DNA"/>
</dbReference>
<dbReference type="PANTHER" id="PTHR42862:SF1">
    <property type="entry name" value="DELTA-1-PYRROLINE-5-CARBOXYLATE DEHYDROGENASE 2, ISOFORM A-RELATED"/>
    <property type="match status" value="1"/>
</dbReference>
<evidence type="ECO:0000256" key="4">
    <source>
        <dbReference type="ARBA" id="ARBA00023027"/>
    </source>
</evidence>
<dbReference type="GO" id="GO:0010133">
    <property type="term" value="P:L-proline catabolic process to L-glutamate"/>
    <property type="evidence" value="ECO:0007669"/>
    <property type="project" value="TreeGrafter"/>
</dbReference>
<dbReference type="GO" id="GO:0009898">
    <property type="term" value="C:cytoplasmic side of plasma membrane"/>
    <property type="evidence" value="ECO:0007669"/>
    <property type="project" value="TreeGrafter"/>
</dbReference>
<dbReference type="PROSITE" id="PS00070">
    <property type="entry name" value="ALDEHYDE_DEHYDR_CYS"/>
    <property type="match status" value="1"/>
</dbReference>
<dbReference type="InterPro" id="IPR015590">
    <property type="entry name" value="Aldehyde_DH_dom"/>
</dbReference>
<keyword evidence="8" id="KW-1185">Reference proteome</keyword>
<dbReference type="SUPFAM" id="SSF53720">
    <property type="entry name" value="ALDH-like"/>
    <property type="match status" value="1"/>
</dbReference>
<evidence type="ECO:0000256" key="5">
    <source>
        <dbReference type="ARBA" id="ARBA00048142"/>
    </source>
</evidence>
<evidence type="ECO:0000313" key="7">
    <source>
        <dbReference type="EMBL" id="STV43437.1"/>
    </source>
</evidence>
<proteinExistence type="predicted"/>
<dbReference type="PANTHER" id="PTHR42862">
    <property type="entry name" value="DELTA-1-PYRROLINE-5-CARBOXYLATE DEHYDROGENASE 1, ISOFORM A-RELATED"/>
    <property type="match status" value="1"/>
</dbReference>
<dbReference type="InterPro" id="IPR016160">
    <property type="entry name" value="Ald_DH_CS_CYS"/>
</dbReference>
<gene>
    <name evidence="7" type="primary">putA_8</name>
    <name evidence="7" type="ORF">NCTC5050_05226</name>
</gene>
<comment type="catalytic activity">
    <reaction evidence="5">
        <text>L-glutamate 5-semialdehyde + NAD(+) + H2O = L-glutamate + NADH + 2 H(+)</text>
        <dbReference type="Rhea" id="RHEA:30235"/>
        <dbReference type="ChEBI" id="CHEBI:15377"/>
        <dbReference type="ChEBI" id="CHEBI:15378"/>
        <dbReference type="ChEBI" id="CHEBI:29985"/>
        <dbReference type="ChEBI" id="CHEBI:57540"/>
        <dbReference type="ChEBI" id="CHEBI:57945"/>
        <dbReference type="ChEBI" id="CHEBI:58066"/>
        <dbReference type="EC" id="1.2.1.88"/>
    </reaction>
</comment>
<keyword evidence="3" id="KW-0560">Oxidoreductase</keyword>
<organism evidence="7 8">
    <name type="scientific">Klebsiella pneumoniae subsp. ozaenae</name>
    <dbReference type="NCBI Taxonomy" id="574"/>
    <lineage>
        <taxon>Bacteria</taxon>
        <taxon>Pseudomonadati</taxon>
        <taxon>Pseudomonadota</taxon>
        <taxon>Gammaproteobacteria</taxon>
        <taxon>Enterobacterales</taxon>
        <taxon>Enterobacteriaceae</taxon>
        <taxon>Klebsiella/Raoultella group</taxon>
        <taxon>Klebsiella</taxon>
        <taxon>Klebsiella pneumoniae complex</taxon>
    </lineage>
</organism>
<evidence type="ECO:0000256" key="2">
    <source>
        <dbReference type="ARBA" id="ARBA00012884"/>
    </source>
</evidence>
<protein>
    <recommendedName>
        <fullName evidence="2">L-glutamate gamma-semialdehyde dehydrogenase</fullName>
        <ecNumber evidence="2">1.2.1.88</ecNumber>
    </recommendedName>
</protein>
<reference evidence="7 8" key="1">
    <citation type="submission" date="2018-06" db="EMBL/GenBank/DDBJ databases">
        <authorList>
            <consortium name="Pathogen Informatics"/>
            <person name="Doyle S."/>
        </authorList>
    </citation>
    <scope>NUCLEOTIDE SEQUENCE [LARGE SCALE GENOMIC DNA]</scope>
    <source>
        <strain evidence="7 8">NCTC5050</strain>
    </source>
</reference>
<keyword evidence="4" id="KW-0520">NAD</keyword>
<name>A0A378BKF3_KLEPO</name>
<accession>A0A378BKF3</accession>
<dbReference type="InterPro" id="IPR050485">
    <property type="entry name" value="Proline_metab_enzyme"/>
</dbReference>
<sequence>MIVDSSALTEQVVIDVLASAFDSAGQRCSALRVLCLQEEVADHTLTMLRGAMSECRMGNPGRLTTDIGPVIDAEAKENIERHIQAMRAKGRTVYQAVR</sequence>
<dbReference type="Proteomes" id="UP000255382">
    <property type="component" value="Unassembled WGS sequence"/>
</dbReference>
<comment type="pathway">
    <text evidence="1">Amino-acid degradation; L-proline degradation into L-glutamate; L-glutamate from L-proline: step 2/2.</text>
</comment>
<dbReference type="InterPro" id="IPR016161">
    <property type="entry name" value="Ald_DH/histidinol_DH"/>
</dbReference>
<dbReference type="Gene3D" id="3.40.309.10">
    <property type="entry name" value="Aldehyde Dehydrogenase, Chain A, domain 2"/>
    <property type="match status" value="1"/>
</dbReference>
<dbReference type="AlphaFoldDB" id="A0A378BKF3"/>
<dbReference type="Pfam" id="PF00171">
    <property type="entry name" value="Aldedh"/>
    <property type="match status" value="1"/>
</dbReference>
<evidence type="ECO:0000259" key="6">
    <source>
        <dbReference type="Pfam" id="PF00171"/>
    </source>
</evidence>
<dbReference type="GO" id="GO:0003842">
    <property type="term" value="F:L-glutamate gamma-semialdehyde dehydrogenase activity"/>
    <property type="evidence" value="ECO:0007669"/>
    <property type="project" value="UniProtKB-EC"/>
</dbReference>
<evidence type="ECO:0000256" key="1">
    <source>
        <dbReference type="ARBA" id="ARBA00004786"/>
    </source>
</evidence>
<evidence type="ECO:0000313" key="8">
    <source>
        <dbReference type="Proteomes" id="UP000255382"/>
    </source>
</evidence>
<feature type="domain" description="Aldehyde dehydrogenase" evidence="6">
    <location>
        <begin position="1"/>
        <end position="93"/>
    </location>
</feature>
<dbReference type="EC" id="1.2.1.88" evidence="2"/>